<name>A0AAV7UYQ4_PLEWA</name>
<proteinExistence type="predicted"/>
<keyword evidence="2" id="KW-1185">Reference proteome</keyword>
<gene>
    <name evidence="1" type="ORF">NDU88_003363</name>
</gene>
<protein>
    <submittedName>
        <fullName evidence="1">Uncharacterized protein</fullName>
    </submittedName>
</protein>
<dbReference type="Proteomes" id="UP001066276">
    <property type="component" value="Chromosome 2_2"/>
</dbReference>
<comment type="caution">
    <text evidence="1">The sequence shown here is derived from an EMBL/GenBank/DDBJ whole genome shotgun (WGS) entry which is preliminary data.</text>
</comment>
<reference evidence="1" key="1">
    <citation type="journal article" date="2022" name="bioRxiv">
        <title>Sequencing and chromosome-scale assembly of the giantPleurodeles waltlgenome.</title>
        <authorList>
            <person name="Brown T."/>
            <person name="Elewa A."/>
            <person name="Iarovenko S."/>
            <person name="Subramanian E."/>
            <person name="Araus A.J."/>
            <person name="Petzold A."/>
            <person name="Susuki M."/>
            <person name="Suzuki K.-i.T."/>
            <person name="Hayashi T."/>
            <person name="Toyoda A."/>
            <person name="Oliveira C."/>
            <person name="Osipova E."/>
            <person name="Leigh N.D."/>
            <person name="Simon A."/>
            <person name="Yun M.H."/>
        </authorList>
    </citation>
    <scope>NUCLEOTIDE SEQUENCE</scope>
    <source>
        <strain evidence="1">20211129_DDA</strain>
        <tissue evidence="1">Liver</tissue>
    </source>
</reference>
<dbReference type="EMBL" id="JANPWB010000004">
    <property type="protein sequence ID" value="KAJ1194068.1"/>
    <property type="molecule type" value="Genomic_DNA"/>
</dbReference>
<dbReference type="AlphaFoldDB" id="A0AAV7UYQ4"/>
<organism evidence="1 2">
    <name type="scientific">Pleurodeles waltl</name>
    <name type="common">Iberian ribbed newt</name>
    <dbReference type="NCBI Taxonomy" id="8319"/>
    <lineage>
        <taxon>Eukaryota</taxon>
        <taxon>Metazoa</taxon>
        <taxon>Chordata</taxon>
        <taxon>Craniata</taxon>
        <taxon>Vertebrata</taxon>
        <taxon>Euteleostomi</taxon>
        <taxon>Amphibia</taxon>
        <taxon>Batrachia</taxon>
        <taxon>Caudata</taxon>
        <taxon>Salamandroidea</taxon>
        <taxon>Salamandridae</taxon>
        <taxon>Pleurodelinae</taxon>
        <taxon>Pleurodeles</taxon>
    </lineage>
</organism>
<evidence type="ECO:0000313" key="2">
    <source>
        <dbReference type="Proteomes" id="UP001066276"/>
    </source>
</evidence>
<evidence type="ECO:0000313" key="1">
    <source>
        <dbReference type="EMBL" id="KAJ1194068.1"/>
    </source>
</evidence>
<sequence>MGPFRALHINFNDMIDRCANYQYLIVVVGPYCRRIEASPCMHCEANAMATSLVREVKAKWDPRHRTQDPLALGAKFKTSEWKPGKFKGHTEELLLLLW</sequence>
<accession>A0AAV7UYQ4</accession>